<evidence type="ECO:0000256" key="2">
    <source>
        <dbReference type="ARBA" id="ARBA00022448"/>
    </source>
</evidence>
<dbReference type="GO" id="GO:0045259">
    <property type="term" value="C:proton-transporting ATP synthase complex"/>
    <property type="evidence" value="ECO:0007669"/>
    <property type="project" value="UniProtKB-KW"/>
</dbReference>
<organism evidence="14 15">
    <name type="scientific">Candidatus Taylorbacteria bacterium RIFCSPHIGHO2_01_FULL_46_22b</name>
    <dbReference type="NCBI Taxonomy" id="1802301"/>
    <lineage>
        <taxon>Bacteria</taxon>
        <taxon>Candidatus Tayloriibacteriota</taxon>
    </lineage>
</organism>
<keyword evidence="8 12" id="KW-0472">Membrane</keyword>
<dbReference type="GO" id="GO:0005886">
    <property type="term" value="C:plasma membrane"/>
    <property type="evidence" value="ECO:0007669"/>
    <property type="project" value="UniProtKB-SubCell"/>
</dbReference>
<accession>A0A1G2M5B1</accession>
<proteinExistence type="inferred from homology"/>
<keyword evidence="5 12" id="KW-0375">Hydrogen ion transport</keyword>
<dbReference type="InterPro" id="IPR050059">
    <property type="entry name" value="ATP_synthase_B_chain"/>
</dbReference>
<evidence type="ECO:0000313" key="14">
    <source>
        <dbReference type="EMBL" id="OHA18299.1"/>
    </source>
</evidence>
<evidence type="ECO:0000256" key="4">
    <source>
        <dbReference type="ARBA" id="ARBA00022692"/>
    </source>
</evidence>
<evidence type="ECO:0000256" key="9">
    <source>
        <dbReference type="ARBA" id="ARBA00023310"/>
    </source>
</evidence>
<dbReference type="STRING" id="1802301.A2664_02450"/>
<keyword evidence="6 12" id="KW-1133">Transmembrane helix</keyword>
<dbReference type="EMBL" id="MHRF01000007">
    <property type="protein sequence ID" value="OHA18299.1"/>
    <property type="molecule type" value="Genomic_DNA"/>
</dbReference>
<keyword evidence="7 12" id="KW-0406">Ion transport</keyword>
<evidence type="ECO:0000256" key="8">
    <source>
        <dbReference type="ARBA" id="ARBA00023136"/>
    </source>
</evidence>
<dbReference type="GO" id="GO:0012505">
    <property type="term" value="C:endomembrane system"/>
    <property type="evidence" value="ECO:0007669"/>
    <property type="project" value="UniProtKB-SubCell"/>
</dbReference>
<evidence type="ECO:0000256" key="5">
    <source>
        <dbReference type="ARBA" id="ARBA00022781"/>
    </source>
</evidence>
<keyword evidence="4 12" id="KW-0812">Transmembrane</keyword>
<feature type="transmembrane region" description="Helical" evidence="12">
    <location>
        <begin position="12"/>
        <end position="34"/>
    </location>
</feature>
<dbReference type="InterPro" id="IPR002146">
    <property type="entry name" value="ATP_synth_b/b'su_bac/chlpt"/>
</dbReference>
<evidence type="ECO:0000256" key="6">
    <source>
        <dbReference type="ARBA" id="ARBA00022989"/>
    </source>
</evidence>
<evidence type="ECO:0000256" key="13">
    <source>
        <dbReference type="RuleBase" id="RU003848"/>
    </source>
</evidence>
<evidence type="ECO:0000256" key="3">
    <source>
        <dbReference type="ARBA" id="ARBA00022547"/>
    </source>
</evidence>
<comment type="subcellular location">
    <subcellularLocation>
        <location evidence="12">Cell membrane</location>
        <topology evidence="12">Single-pass membrane protein</topology>
    </subcellularLocation>
    <subcellularLocation>
        <location evidence="11">Endomembrane system</location>
        <topology evidence="11">Single-pass membrane protein</topology>
    </subcellularLocation>
</comment>
<dbReference type="Pfam" id="PF00430">
    <property type="entry name" value="ATP-synt_B"/>
    <property type="match status" value="1"/>
</dbReference>
<protein>
    <recommendedName>
        <fullName evidence="12">ATP synthase subunit b</fullName>
    </recommendedName>
    <alternativeName>
        <fullName evidence="12">ATP synthase F(0) sector subunit b</fullName>
    </alternativeName>
    <alternativeName>
        <fullName evidence="12">ATPase subunit I</fullName>
    </alternativeName>
    <alternativeName>
        <fullName evidence="12">F-type ATPase subunit b</fullName>
        <shortName evidence="12">F-ATPase subunit b</shortName>
    </alternativeName>
</protein>
<dbReference type="GO" id="GO:0046933">
    <property type="term" value="F:proton-transporting ATP synthase activity, rotational mechanism"/>
    <property type="evidence" value="ECO:0007669"/>
    <property type="project" value="UniProtKB-UniRule"/>
</dbReference>
<dbReference type="PANTHER" id="PTHR33445">
    <property type="entry name" value="ATP SYNTHASE SUBUNIT B', CHLOROPLASTIC"/>
    <property type="match status" value="1"/>
</dbReference>
<evidence type="ECO:0000256" key="10">
    <source>
        <dbReference type="ARBA" id="ARBA00025198"/>
    </source>
</evidence>
<evidence type="ECO:0000256" key="11">
    <source>
        <dbReference type="ARBA" id="ARBA00037847"/>
    </source>
</evidence>
<name>A0A1G2M5B1_9BACT</name>
<evidence type="ECO:0000256" key="12">
    <source>
        <dbReference type="HAMAP-Rule" id="MF_01398"/>
    </source>
</evidence>
<keyword evidence="9 12" id="KW-0066">ATP synthesis</keyword>
<dbReference type="HAMAP" id="MF_01398">
    <property type="entry name" value="ATP_synth_b_bprime"/>
    <property type="match status" value="1"/>
</dbReference>
<comment type="similarity">
    <text evidence="1 12 13">Belongs to the ATPase B chain family.</text>
</comment>
<comment type="subunit">
    <text evidence="12">F-type ATPases have 2 components, F(1) - the catalytic core - and F(0) - the membrane proton channel. F(1) has five subunits: alpha(3), beta(3), gamma(1), delta(1), epsilon(1). F(0) has three main subunits: a(1), b(2) and c(10-14). The alpha and beta chains form an alternating ring which encloses part of the gamma chain. F(1) is attached to F(0) by a central stalk formed by the gamma and epsilon chains, while a peripheral stalk is formed by the delta and b chains.</text>
</comment>
<dbReference type="Proteomes" id="UP000178873">
    <property type="component" value="Unassembled WGS sequence"/>
</dbReference>
<keyword evidence="3 12" id="KW-0138">CF(0)</keyword>
<reference evidence="14 15" key="1">
    <citation type="journal article" date="2016" name="Nat. Commun.">
        <title>Thousands of microbial genomes shed light on interconnected biogeochemical processes in an aquifer system.</title>
        <authorList>
            <person name="Anantharaman K."/>
            <person name="Brown C.T."/>
            <person name="Hug L.A."/>
            <person name="Sharon I."/>
            <person name="Castelle C.J."/>
            <person name="Probst A.J."/>
            <person name="Thomas B.C."/>
            <person name="Singh A."/>
            <person name="Wilkins M.J."/>
            <person name="Karaoz U."/>
            <person name="Brodie E.L."/>
            <person name="Williams K.H."/>
            <person name="Hubbard S.S."/>
            <person name="Banfield J.F."/>
        </authorList>
    </citation>
    <scope>NUCLEOTIDE SEQUENCE [LARGE SCALE GENOMIC DNA]</scope>
</reference>
<evidence type="ECO:0000256" key="7">
    <source>
        <dbReference type="ARBA" id="ARBA00023065"/>
    </source>
</evidence>
<comment type="function">
    <text evidence="12">Component of the F(0) channel, it forms part of the peripheral stalk, linking F(1) to F(0).</text>
</comment>
<evidence type="ECO:0000256" key="1">
    <source>
        <dbReference type="ARBA" id="ARBA00005513"/>
    </source>
</evidence>
<gene>
    <name evidence="12" type="primary">atpF</name>
    <name evidence="14" type="ORF">A2664_02450</name>
</gene>
<keyword evidence="2 12" id="KW-0813">Transport</keyword>
<dbReference type="PANTHER" id="PTHR33445:SF1">
    <property type="entry name" value="ATP SYNTHASE SUBUNIT B"/>
    <property type="match status" value="1"/>
</dbReference>
<dbReference type="AlphaFoldDB" id="A0A1G2M5B1"/>
<evidence type="ECO:0000313" key="15">
    <source>
        <dbReference type="Proteomes" id="UP000178873"/>
    </source>
</evidence>
<dbReference type="GO" id="GO:0046961">
    <property type="term" value="F:proton-transporting ATPase activity, rotational mechanism"/>
    <property type="evidence" value="ECO:0007669"/>
    <property type="project" value="TreeGrafter"/>
</dbReference>
<comment type="function">
    <text evidence="10 12">F(1)F(0) ATP synthase produces ATP from ADP in the presence of a proton or sodium gradient. F-type ATPases consist of two structural domains, F(1) containing the extramembraneous catalytic core and F(0) containing the membrane proton channel, linked together by a central stalk and a peripheral stalk. During catalysis, ATP synthesis in the catalytic domain of F(1) is coupled via a rotary mechanism of the central stalk subunits to proton translocation.</text>
</comment>
<sequence>MEDLFHNLGIDWKILVAQIVNFTILVFVLTKFLYRPLLGMLNRRRDEIKKSAEKTVAADKLVAEIERQKEEVLAKARTTSSEMIKKAETQATGAAEKIMTDAQAEAKRIAADERKKLASEHDALMQEATRSLGATVIRAVEQSVGDVLDEKAKGKLVEQAMQKVQVTART</sequence>
<dbReference type="CDD" id="cd06503">
    <property type="entry name" value="ATP-synt_Fo_b"/>
    <property type="match status" value="1"/>
</dbReference>
<comment type="caution">
    <text evidence="14">The sequence shown here is derived from an EMBL/GenBank/DDBJ whole genome shotgun (WGS) entry which is preliminary data.</text>
</comment>
<keyword evidence="12" id="KW-1003">Cell membrane</keyword>